<name>A0A6J4HSM8_9ACTN</name>
<protein>
    <recommendedName>
        <fullName evidence="2">YbjN domain-containing protein</fullName>
    </recommendedName>
</protein>
<dbReference type="InterPro" id="IPR019660">
    <property type="entry name" value="Put_sensory_transdc_reg_YbjN"/>
</dbReference>
<reference evidence="1" key="1">
    <citation type="submission" date="2020-02" db="EMBL/GenBank/DDBJ databases">
        <authorList>
            <person name="Meier V. D."/>
        </authorList>
    </citation>
    <scope>NUCLEOTIDE SEQUENCE</scope>
    <source>
        <strain evidence="1">AVDCRST_MAG50</strain>
    </source>
</reference>
<evidence type="ECO:0008006" key="2">
    <source>
        <dbReference type="Google" id="ProtNLM"/>
    </source>
</evidence>
<gene>
    <name evidence="1" type="ORF">AVDCRST_MAG50-1105</name>
</gene>
<proteinExistence type="predicted"/>
<dbReference type="Pfam" id="PF10722">
    <property type="entry name" value="YbjN"/>
    <property type="match status" value="1"/>
</dbReference>
<sequence>MGDDERAALAELITRWANSEHETQEVVLAVDQLPVSKFSDAGPQHRWFIRIRGDEKAVSTIWLTLREQTLHYETQFMPSPEENREQLFEYLLRLNNRLFAMRFAIGDEEAIYLVGQLPLAALDEEELDRIVGSTYAYVEQWFRPAMRIGYESKFKG</sequence>
<evidence type="ECO:0000313" key="1">
    <source>
        <dbReference type="EMBL" id="CAA9231685.1"/>
    </source>
</evidence>
<organism evidence="1">
    <name type="scientific">uncultured Acidimicrobiales bacterium</name>
    <dbReference type="NCBI Taxonomy" id="310071"/>
    <lineage>
        <taxon>Bacteria</taxon>
        <taxon>Bacillati</taxon>
        <taxon>Actinomycetota</taxon>
        <taxon>Acidimicrobiia</taxon>
        <taxon>Acidimicrobiales</taxon>
        <taxon>environmental samples</taxon>
    </lineage>
</organism>
<dbReference type="SUPFAM" id="SSF69635">
    <property type="entry name" value="Type III secretory system chaperone-like"/>
    <property type="match status" value="1"/>
</dbReference>
<accession>A0A6J4HSM8</accession>
<dbReference type="AlphaFoldDB" id="A0A6J4HSM8"/>
<dbReference type="EMBL" id="CADCTF010000062">
    <property type="protein sequence ID" value="CAA9231685.1"/>
    <property type="molecule type" value="Genomic_DNA"/>
</dbReference>
<dbReference type="Gene3D" id="3.30.1460.10">
    <property type="match status" value="1"/>
</dbReference>